<dbReference type="InterPro" id="IPR004821">
    <property type="entry name" value="Cyt_trans-like"/>
</dbReference>
<dbReference type="InterPro" id="IPR051182">
    <property type="entry name" value="Euk_NMN_adenylyltrnsfrase"/>
</dbReference>
<protein>
    <submittedName>
        <fullName evidence="2">Nicotinamide mononucleotide adenylyltransferase</fullName>
    </submittedName>
</protein>
<evidence type="ECO:0000259" key="1">
    <source>
        <dbReference type="Pfam" id="PF01467"/>
    </source>
</evidence>
<dbReference type="Pfam" id="PF01467">
    <property type="entry name" value="CTP_transf_like"/>
    <property type="match status" value="1"/>
</dbReference>
<proteinExistence type="predicted"/>
<dbReference type="EMBL" id="JAOPGA020000972">
    <property type="protein sequence ID" value="KAL0483653.1"/>
    <property type="molecule type" value="Genomic_DNA"/>
</dbReference>
<name>A0AAW2Z3T6_9EUKA</name>
<dbReference type="GO" id="GO:0009435">
    <property type="term" value="P:NAD+ biosynthetic process"/>
    <property type="evidence" value="ECO:0007669"/>
    <property type="project" value="TreeGrafter"/>
</dbReference>
<dbReference type="GO" id="GO:0004515">
    <property type="term" value="F:nicotinate-nucleotide adenylyltransferase activity"/>
    <property type="evidence" value="ECO:0007669"/>
    <property type="project" value="TreeGrafter"/>
</dbReference>
<keyword evidence="2" id="KW-0808">Transferase</keyword>
<dbReference type="SUPFAM" id="SSF52374">
    <property type="entry name" value="Nucleotidylyl transferase"/>
    <property type="match status" value="1"/>
</dbReference>
<evidence type="ECO:0000313" key="3">
    <source>
        <dbReference type="Proteomes" id="UP001431209"/>
    </source>
</evidence>
<dbReference type="PANTHER" id="PTHR12039:SF0">
    <property type="entry name" value="NICOTINAMIDE-NUCLEOTIDE ADENYLYLTRANSFERASE"/>
    <property type="match status" value="1"/>
</dbReference>
<accession>A0AAW2Z3T6</accession>
<keyword evidence="3" id="KW-1185">Reference proteome</keyword>
<dbReference type="InterPro" id="IPR014729">
    <property type="entry name" value="Rossmann-like_a/b/a_fold"/>
</dbReference>
<keyword evidence="2" id="KW-0548">Nucleotidyltransferase</keyword>
<dbReference type="Proteomes" id="UP001431209">
    <property type="component" value="Unassembled WGS sequence"/>
</dbReference>
<dbReference type="Gene3D" id="3.40.50.620">
    <property type="entry name" value="HUPs"/>
    <property type="match status" value="1"/>
</dbReference>
<dbReference type="GO" id="GO:0000309">
    <property type="term" value="F:nicotinamide-nucleotide adenylyltransferase activity"/>
    <property type="evidence" value="ECO:0007669"/>
    <property type="project" value="TreeGrafter"/>
</dbReference>
<evidence type="ECO:0000313" key="2">
    <source>
        <dbReference type="EMBL" id="KAL0483653.1"/>
    </source>
</evidence>
<feature type="domain" description="Cytidyltransferase-like" evidence="1">
    <location>
        <begin position="87"/>
        <end position="186"/>
    </location>
</feature>
<comment type="caution">
    <text evidence="2">The sequence shown here is derived from an EMBL/GenBank/DDBJ whole genome shotgun (WGS) entry which is preliminary data.</text>
</comment>
<organism evidence="2 3">
    <name type="scientific">Acrasis kona</name>
    <dbReference type="NCBI Taxonomy" id="1008807"/>
    <lineage>
        <taxon>Eukaryota</taxon>
        <taxon>Discoba</taxon>
        <taxon>Heterolobosea</taxon>
        <taxon>Tetramitia</taxon>
        <taxon>Eutetramitia</taxon>
        <taxon>Acrasidae</taxon>
        <taxon>Acrasis</taxon>
    </lineage>
</organism>
<dbReference type="AlphaFoldDB" id="A0AAW2Z3T6"/>
<reference evidence="2 3" key="1">
    <citation type="submission" date="2024-03" db="EMBL/GenBank/DDBJ databases">
        <title>The Acrasis kona genome and developmental transcriptomes reveal deep origins of eukaryotic multicellular pathways.</title>
        <authorList>
            <person name="Sheikh S."/>
            <person name="Fu C.-J."/>
            <person name="Brown M.W."/>
            <person name="Baldauf S.L."/>
        </authorList>
    </citation>
    <scope>NUCLEOTIDE SEQUENCE [LARGE SCALE GENOMIC DNA]</scope>
    <source>
        <strain evidence="2 3">ATCC MYA-3509</strain>
    </source>
</reference>
<gene>
    <name evidence="2" type="ORF">AKO1_011482</name>
</gene>
<sequence length="298" mass="33197">MSEVTPSNIISKEEIKQISIDLDSKVKITKSKTSLNKIKKNLKDFVQQQKKELESIEANVRANPNYLENENIKLPEKKNKVVLLHSGYFSPVHNGDIELLLVAKKFHEDELNAFVAGALLSPVHDQLVRTKLDKDVFIQSKHRIAMIEKVVEDSEWIDIDTWDAAQTRAQPLGTVANHLANTLKEKIPGHKSLKVCLVVSATNLIRSPLVGFDSKLVNLCVVGTADDKTAVAHIKDNYEKNQGVKISFAECESVIPSSEVACEHFKKGTLTSEVVSESVVKHVQFHLLGGYALKDEDL</sequence>
<dbReference type="PANTHER" id="PTHR12039">
    <property type="entry name" value="NICOTINAMIDE MONONUCLEOTIDE ADENYLYLTRANSFERASE"/>
    <property type="match status" value="1"/>
</dbReference>